<proteinExistence type="predicted"/>
<gene>
    <name evidence="2" type="ORF">BJ508DRAFT_310398</name>
</gene>
<name>A0A3N4HV30_ASCIM</name>
<sequence length="428" mass="48086">MSSASATRDDFAATTPDKSKASIPEQPDYFQSFITYGEKADWTTEWTTSEPSLLRTALGYLLSPGEKMNPFDSPAFNCDVARIYAAHMDLFFKHVRPFAMKIRGHTSTHSLKPVEVAFLGLLLPIYRLRQRVLSDDQLRLAFFSSERFGSRGLEKLIWRHLDALEKDEGMVNGGFVEKMKDIWREAVEVDCSPSSTMEFKLSEATSQHPAVLALITHPSRFFQSREKWATKIGGFHVNPTIMRILESIIPDAEGNVSGEAKESLIPVLAEHMSFYSSWLHSFLSSSPEPFAENAPNRYDDNVLPLAEKEYLELAVSLLGLEKAVKLGDFQLSLIRLLLQGVRERVRTLMHFYDDMPKSAGEIKDFQRRVVFPAEIKAKGAILDGLLADSTLLDGDPVKNLERYWEGAVMGSGSEMSESVEFGEDQDLG</sequence>
<evidence type="ECO:0000313" key="3">
    <source>
        <dbReference type="Proteomes" id="UP000275078"/>
    </source>
</evidence>
<evidence type="ECO:0000256" key="1">
    <source>
        <dbReference type="SAM" id="MobiDB-lite"/>
    </source>
</evidence>
<dbReference type="AlphaFoldDB" id="A0A3N4HV30"/>
<organism evidence="2 3">
    <name type="scientific">Ascobolus immersus RN42</name>
    <dbReference type="NCBI Taxonomy" id="1160509"/>
    <lineage>
        <taxon>Eukaryota</taxon>
        <taxon>Fungi</taxon>
        <taxon>Dikarya</taxon>
        <taxon>Ascomycota</taxon>
        <taxon>Pezizomycotina</taxon>
        <taxon>Pezizomycetes</taxon>
        <taxon>Pezizales</taxon>
        <taxon>Ascobolaceae</taxon>
        <taxon>Ascobolus</taxon>
    </lineage>
</organism>
<keyword evidence="3" id="KW-1185">Reference proteome</keyword>
<feature type="region of interest" description="Disordered" evidence="1">
    <location>
        <begin position="1"/>
        <end position="24"/>
    </location>
</feature>
<dbReference type="EMBL" id="ML119731">
    <property type="protein sequence ID" value="RPA77117.1"/>
    <property type="molecule type" value="Genomic_DNA"/>
</dbReference>
<evidence type="ECO:0000313" key="2">
    <source>
        <dbReference type="EMBL" id="RPA77117.1"/>
    </source>
</evidence>
<accession>A0A3N4HV30</accession>
<protein>
    <submittedName>
        <fullName evidence="2">Uncharacterized protein</fullName>
    </submittedName>
</protein>
<reference evidence="2 3" key="1">
    <citation type="journal article" date="2018" name="Nat. Ecol. Evol.">
        <title>Pezizomycetes genomes reveal the molecular basis of ectomycorrhizal truffle lifestyle.</title>
        <authorList>
            <person name="Murat C."/>
            <person name="Payen T."/>
            <person name="Noel B."/>
            <person name="Kuo A."/>
            <person name="Morin E."/>
            <person name="Chen J."/>
            <person name="Kohler A."/>
            <person name="Krizsan K."/>
            <person name="Balestrini R."/>
            <person name="Da Silva C."/>
            <person name="Montanini B."/>
            <person name="Hainaut M."/>
            <person name="Levati E."/>
            <person name="Barry K.W."/>
            <person name="Belfiori B."/>
            <person name="Cichocki N."/>
            <person name="Clum A."/>
            <person name="Dockter R.B."/>
            <person name="Fauchery L."/>
            <person name="Guy J."/>
            <person name="Iotti M."/>
            <person name="Le Tacon F."/>
            <person name="Lindquist E.A."/>
            <person name="Lipzen A."/>
            <person name="Malagnac F."/>
            <person name="Mello A."/>
            <person name="Molinier V."/>
            <person name="Miyauchi S."/>
            <person name="Poulain J."/>
            <person name="Riccioni C."/>
            <person name="Rubini A."/>
            <person name="Sitrit Y."/>
            <person name="Splivallo R."/>
            <person name="Traeger S."/>
            <person name="Wang M."/>
            <person name="Zifcakova L."/>
            <person name="Wipf D."/>
            <person name="Zambonelli A."/>
            <person name="Paolocci F."/>
            <person name="Nowrousian M."/>
            <person name="Ottonello S."/>
            <person name="Baldrian P."/>
            <person name="Spatafora J.W."/>
            <person name="Henrissat B."/>
            <person name="Nagy L.G."/>
            <person name="Aury J.M."/>
            <person name="Wincker P."/>
            <person name="Grigoriev I.V."/>
            <person name="Bonfante P."/>
            <person name="Martin F.M."/>
        </authorList>
    </citation>
    <scope>NUCLEOTIDE SEQUENCE [LARGE SCALE GENOMIC DNA]</scope>
    <source>
        <strain evidence="2 3">RN42</strain>
    </source>
</reference>
<dbReference type="Proteomes" id="UP000275078">
    <property type="component" value="Unassembled WGS sequence"/>
</dbReference>